<dbReference type="Pfam" id="PF18818">
    <property type="entry name" value="MPTase-PolyVal"/>
    <property type="match status" value="1"/>
</dbReference>
<dbReference type="InterPro" id="IPR013610">
    <property type="entry name" value="ArdC_N"/>
</dbReference>
<dbReference type="Pfam" id="PF08401">
    <property type="entry name" value="ArdcN"/>
    <property type="match status" value="1"/>
</dbReference>
<name>A0A7X4HI80_9BURK</name>
<organism evidence="3 4">
    <name type="scientific">Pseudoduganella aquatica</name>
    <dbReference type="NCBI Taxonomy" id="2660641"/>
    <lineage>
        <taxon>Bacteria</taxon>
        <taxon>Pseudomonadati</taxon>
        <taxon>Pseudomonadota</taxon>
        <taxon>Betaproteobacteria</taxon>
        <taxon>Burkholderiales</taxon>
        <taxon>Oxalobacteraceae</taxon>
        <taxon>Telluria group</taxon>
        <taxon>Pseudoduganella</taxon>
    </lineage>
</organism>
<evidence type="ECO:0000313" key="3">
    <source>
        <dbReference type="EMBL" id="MYN11243.1"/>
    </source>
</evidence>
<dbReference type="InterPro" id="IPR041459">
    <property type="entry name" value="MPTase-PolyVal"/>
</dbReference>
<sequence>MEKETTQRIDVKIEVAQTLIEAMKANNTPWQRPWSAQAMRPINAVSSAGYRGTNRVLLSLSGREDPRWMTYEQARKAGWQVRRGEKGSPIVKLVEFATKGPGEAEAQVEPGAEAGRIGRALRRYVVFNAEQIEGIQPLPLREIISTEESVAKAEEVAVALSETGLRFASGGASAYYNLAGDRIQMPPKTSFHSLYDYYATLLHECAHSTMHPKRLDRYEALHQRWGDEAYALEELRAEICSAILAAETGVPMSRAHIDNHASYLNSWIKVLEKNPMALFSAAKDAELMSAYMLELAAKRVHGAAHKEWVEGYDREGERLAELEHGRRL</sequence>
<dbReference type="EMBL" id="WWCU01000061">
    <property type="protein sequence ID" value="MYN11243.1"/>
    <property type="molecule type" value="Genomic_DNA"/>
</dbReference>
<dbReference type="PIRSF" id="PIRSF037112">
    <property type="entry name" value="Antirestriction_ArdC"/>
    <property type="match status" value="1"/>
</dbReference>
<comment type="caution">
    <text evidence="3">The sequence shown here is derived from an EMBL/GenBank/DDBJ whole genome shotgun (WGS) entry which is preliminary data.</text>
</comment>
<dbReference type="RefSeq" id="WP_161075514.1">
    <property type="nucleotide sequence ID" value="NZ_WWCU01000061.1"/>
</dbReference>
<keyword evidence="4" id="KW-1185">Reference proteome</keyword>
<accession>A0A7X4HI80</accession>
<proteinExistence type="predicted"/>
<evidence type="ECO:0000259" key="2">
    <source>
        <dbReference type="Pfam" id="PF18818"/>
    </source>
</evidence>
<evidence type="ECO:0000259" key="1">
    <source>
        <dbReference type="Pfam" id="PF08401"/>
    </source>
</evidence>
<feature type="domain" description="Polyvalent protein metallopeptidase" evidence="2">
    <location>
        <begin position="159"/>
        <end position="283"/>
    </location>
</feature>
<feature type="domain" description="N-terminal" evidence="1">
    <location>
        <begin position="11"/>
        <end position="127"/>
    </location>
</feature>
<dbReference type="Proteomes" id="UP000450676">
    <property type="component" value="Unassembled WGS sequence"/>
</dbReference>
<dbReference type="AlphaFoldDB" id="A0A7X4HI80"/>
<protein>
    <submittedName>
        <fullName evidence="3">DUF1738 domain-containing protein</fullName>
    </submittedName>
</protein>
<dbReference type="GO" id="GO:0003697">
    <property type="term" value="F:single-stranded DNA binding"/>
    <property type="evidence" value="ECO:0007669"/>
    <property type="project" value="InterPro"/>
</dbReference>
<dbReference type="InterPro" id="IPR017113">
    <property type="entry name" value="Antirestriction_ArdC"/>
</dbReference>
<reference evidence="3 4" key="1">
    <citation type="submission" date="2019-12" db="EMBL/GenBank/DDBJ databases">
        <title>Novel species isolated from a subtropical stream in China.</title>
        <authorList>
            <person name="Lu H."/>
        </authorList>
    </citation>
    <scope>NUCLEOTIDE SEQUENCE [LARGE SCALE GENOMIC DNA]</scope>
    <source>
        <strain evidence="3 4">FT127W</strain>
    </source>
</reference>
<evidence type="ECO:0000313" key="4">
    <source>
        <dbReference type="Proteomes" id="UP000450676"/>
    </source>
</evidence>
<gene>
    <name evidence="3" type="ORF">GTP77_28415</name>
</gene>